<protein>
    <submittedName>
        <fullName evidence="8">V-type ATP synthase subunit K</fullName>
    </submittedName>
    <submittedName>
        <fullName evidence="7">V/A-type H+-transporting ATPase subunit K</fullName>
    </submittedName>
</protein>
<dbReference type="Gene3D" id="1.20.120.610">
    <property type="entry name" value="lithium bound rotor ring of v- atpase"/>
    <property type="match status" value="1"/>
</dbReference>
<dbReference type="GO" id="GO:0033177">
    <property type="term" value="C:proton-transporting two-sector ATPase complex, proton-transporting domain"/>
    <property type="evidence" value="ECO:0007669"/>
    <property type="project" value="InterPro"/>
</dbReference>
<dbReference type="EMBL" id="CP031517">
    <property type="protein sequence ID" value="QOS39868.1"/>
    <property type="molecule type" value="Genomic_DNA"/>
</dbReference>
<evidence type="ECO:0000313" key="7">
    <source>
        <dbReference type="EMBL" id="MBB5218442.1"/>
    </source>
</evidence>
<evidence type="ECO:0000313" key="9">
    <source>
        <dbReference type="Proteomes" id="UP000578697"/>
    </source>
</evidence>
<dbReference type="KEGG" id="trc:DYE49_05130"/>
<reference evidence="8 10" key="1">
    <citation type="submission" date="2018-08" db="EMBL/GenBank/DDBJ databases">
        <title>The first complete genome of Treponema rectale (CHPAT), a commensal spirochete of the bovine rectum.</title>
        <authorList>
            <person name="Staton G.J."/>
            <person name="Clegg S.R."/>
            <person name="Carter S.D."/>
            <person name="Radford A.D."/>
            <person name="Darby A."/>
            <person name="Hall N."/>
            <person name="Birtles R.J."/>
            <person name="Evans N.J."/>
        </authorList>
    </citation>
    <scope>NUCLEOTIDE SEQUENCE [LARGE SCALE GENOMIC DNA]</scope>
    <source>
        <strain evidence="8 10">CHPA</strain>
    </source>
</reference>
<gene>
    <name evidence="8" type="ORF">DYE49_05130</name>
    <name evidence="7" type="ORF">HNP77_000786</name>
</gene>
<evidence type="ECO:0000256" key="2">
    <source>
        <dbReference type="ARBA" id="ARBA00022692"/>
    </source>
</evidence>
<feature type="transmembrane region" description="Helical" evidence="5">
    <location>
        <begin position="46"/>
        <end position="64"/>
    </location>
</feature>
<feature type="transmembrane region" description="Helical" evidence="5">
    <location>
        <begin position="124"/>
        <end position="145"/>
    </location>
</feature>
<feature type="transmembrane region" description="Helical" evidence="5">
    <location>
        <begin position="84"/>
        <end position="103"/>
    </location>
</feature>
<dbReference type="AlphaFoldDB" id="A0A840SG88"/>
<keyword evidence="9" id="KW-1185">Reference proteome</keyword>
<dbReference type="EMBL" id="JACHFR010000001">
    <property type="protein sequence ID" value="MBB5218442.1"/>
    <property type="molecule type" value="Genomic_DNA"/>
</dbReference>
<proteinExistence type="predicted"/>
<feature type="domain" description="V-ATPase proteolipid subunit C-like" evidence="6">
    <location>
        <begin position="6"/>
        <end position="65"/>
    </location>
</feature>
<dbReference type="SUPFAM" id="SSF81333">
    <property type="entry name" value="F1F0 ATP synthase subunit C"/>
    <property type="match status" value="2"/>
</dbReference>
<evidence type="ECO:0000256" key="1">
    <source>
        <dbReference type="ARBA" id="ARBA00004141"/>
    </source>
</evidence>
<organism evidence="7 9">
    <name type="scientific">Treponema rectale</name>
    <dbReference type="NCBI Taxonomy" id="744512"/>
    <lineage>
        <taxon>Bacteria</taxon>
        <taxon>Pseudomonadati</taxon>
        <taxon>Spirochaetota</taxon>
        <taxon>Spirochaetia</taxon>
        <taxon>Spirochaetales</taxon>
        <taxon>Treponemataceae</taxon>
        <taxon>Treponema</taxon>
    </lineage>
</organism>
<feature type="domain" description="V-ATPase proteolipid subunit C-like" evidence="6">
    <location>
        <begin position="87"/>
        <end position="145"/>
    </location>
</feature>
<evidence type="ECO:0000256" key="4">
    <source>
        <dbReference type="ARBA" id="ARBA00023136"/>
    </source>
</evidence>
<dbReference type="GO" id="GO:0015078">
    <property type="term" value="F:proton transmembrane transporter activity"/>
    <property type="evidence" value="ECO:0007669"/>
    <property type="project" value="InterPro"/>
</dbReference>
<dbReference type="RefSeq" id="WP_184651861.1">
    <property type="nucleotide sequence ID" value="NZ_JACHFR010000001.1"/>
</dbReference>
<evidence type="ECO:0000259" key="6">
    <source>
        <dbReference type="Pfam" id="PF00137"/>
    </source>
</evidence>
<evidence type="ECO:0000256" key="5">
    <source>
        <dbReference type="SAM" id="Phobius"/>
    </source>
</evidence>
<keyword evidence="2 5" id="KW-0812">Transmembrane</keyword>
<evidence type="ECO:0000256" key="3">
    <source>
        <dbReference type="ARBA" id="ARBA00022989"/>
    </source>
</evidence>
<dbReference type="Proteomes" id="UP000593591">
    <property type="component" value="Chromosome"/>
</dbReference>
<dbReference type="NCBIfam" id="NF005174">
    <property type="entry name" value="PRK06649.1"/>
    <property type="match status" value="1"/>
</dbReference>
<reference evidence="7 9" key="2">
    <citation type="submission" date="2020-08" db="EMBL/GenBank/DDBJ databases">
        <title>Genomic Encyclopedia of Type Strains, Phase IV (KMG-IV): sequencing the most valuable type-strain genomes for metagenomic binning, comparative biology and taxonomic classification.</title>
        <authorList>
            <person name="Goeker M."/>
        </authorList>
    </citation>
    <scope>NUCLEOTIDE SEQUENCE [LARGE SCALE GENOMIC DNA]</scope>
    <source>
        <strain evidence="7 9">DSM 103679</strain>
    </source>
</reference>
<evidence type="ECO:0000313" key="10">
    <source>
        <dbReference type="Proteomes" id="UP000593591"/>
    </source>
</evidence>
<feature type="transmembrane region" description="Helical" evidence="5">
    <location>
        <begin position="6"/>
        <end position="34"/>
    </location>
</feature>
<name>A0A840SG88_9SPIR</name>
<accession>A0A840SG88</accession>
<comment type="subcellular location">
    <subcellularLocation>
        <location evidence="1">Membrane</location>
        <topology evidence="1">Multi-pass membrane protein</topology>
    </subcellularLocation>
</comment>
<dbReference type="InterPro" id="IPR002379">
    <property type="entry name" value="ATPase_proteolipid_c-like_dom"/>
</dbReference>
<dbReference type="InterPro" id="IPR035921">
    <property type="entry name" value="F/V-ATP_Csub_sf"/>
</dbReference>
<evidence type="ECO:0000313" key="8">
    <source>
        <dbReference type="EMBL" id="QOS39868.1"/>
    </source>
</evidence>
<dbReference type="Proteomes" id="UP000578697">
    <property type="component" value="Unassembled WGS sequence"/>
</dbReference>
<sequence>MNWGMIGAGVVMGIAAMGSAIGIGIAGQGAIGAWKRCYLNNKQAPFLLVVFAGAPLTQTIYGFLLMNSMKAKALEAVADKATQFFLLGLGFAAGLAMCMSAIAQGKAGAAGSDALGETGKGFTNYIMVVGLCETVALFAMVFGMIA</sequence>
<keyword evidence="4 5" id="KW-0472">Membrane</keyword>
<keyword evidence="3 5" id="KW-1133">Transmembrane helix</keyword>
<dbReference type="Pfam" id="PF00137">
    <property type="entry name" value="ATP-synt_C"/>
    <property type="match status" value="2"/>
</dbReference>